<dbReference type="Proteomes" id="UP000806077">
    <property type="component" value="Unassembled WGS sequence"/>
</dbReference>
<dbReference type="RefSeq" id="WP_180947561.1">
    <property type="nucleotide sequence ID" value="NZ_JAFMUA010000059.1"/>
</dbReference>
<keyword evidence="2" id="KW-1185">Reference proteome</keyword>
<gene>
    <name evidence="1" type="ORF">F7645_08995</name>
</gene>
<sequence length="47" mass="5840">MKNEIGEIVKEYRGIPIKQARNIRVFRYPEIQKFIENNDFQKLFYFD</sequence>
<protein>
    <submittedName>
        <fullName evidence="1">Uncharacterized protein</fullName>
    </submittedName>
</protein>
<evidence type="ECO:0000313" key="2">
    <source>
        <dbReference type="Proteomes" id="UP000806077"/>
    </source>
</evidence>
<evidence type="ECO:0000313" key="1">
    <source>
        <dbReference type="EMBL" id="MBE7695555.1"/>
    </source>
</evidence>
<proteinExistence type="predicted"/>
<comment type="caution">
    <text evidence="1">The sequence shown here is derived from an EMBL/GenBank/DDBJ whole genome shotgun (WGS) entry which is preliminary data.</text>
</comment>
<reference evidence="1 2" key="1">
    <citation type="journal article" date="2020" name="Int. J. Syst. Evol. Microbiol.">
        <title>Tenacibaculum piscium sp. nov., isolated from skin ulcers of sea-farmed fish, and description of Tenacibaculum finnmarkense sp. nov. with subdivision into genomovars finnmarkense and ulcerans.</title>
        <authorList>
            <person name="Olsen A.B."/>
            <person name="Spilsberg B."/>
            <person name="Nilsen H.K."/>
            <person name="Lagesen K."/>
            <person name="Gulla S."/>
            <person name="Avendano-Herrera R."/>
            <person name="Irgang R."/>
            <person name="Duchaud E."/>
            <person name="Colquhoun D.J."/>
        </authorList>
    </citation>
    <scope>NUCLEOTIDE SEQUENCE [LARGE SCALE GENOMIC DNA]</scope>
    <source>
        <strain evidence="1 2">TNO037</strain>
    </source>
</reference>
<accession>A0AAP1RFV2</accession>
<name>A0AAP1RFV2_9FLAO</name>
<organism evidence="1 2">
    <name type="scientific">Tenacibaculum finnmarkense genomovar finnmarkense</name>
    <dbReference type="NCBI Taxonomy" id="1458503"/>
    <lineage>
        <taxon>Bacteria</taxon>
        <taxon>Pseudomonadati</taxon>
        <taxon>Bacteroidota</taxon>
        <taxon>Flavobacteriia</taxon>
        <taxon>Flavobacteriales</taxon>
        <taxon>Flavobacteriaceae</taxon>
        <taxon>Tenacibaculum</taxon>
        <taxon>Tenacibaculum finnmarkense</taxon>
    </lineage>
</organism>
<dbReference type="EMBL" id="WXXV01000011">
    <property type="protein sequence ID" value="MBE7695555.1"/>
    <property type="molecule type" value="Genomic_DNA"/>
</dbReference>
<dbReference type="AlphaFoldDB" id="A0AAP1RFV2"/>